<dbReference type="EMBL" id="FXAU01000001">
    <property type="protein sequence ID" value="SMG08063.1"/>
    <property type="molecule type" value="Genomic_DNA"/>
</dbReference>
<reference evidence="1 2" key="1">
    <citation type="submission" date="2017-04" db="EMBL/GenBank/DDBJ databases">
        <authorList>
            <person name="Afonso C.L."/>
            <person name="Miller P.J."/>
            <person name="Scott M.A."/>
            <person name="Spackman E."/>
            <person name="Goraichik I."/>
            <person name="Dimitrov K.M."/>
            <person name="Suarez D.L."/>
            <person name="Swayne D.E."/>
        </authorList>
    </citation>
    <scope>NUCLEOTIDE SEQUENCE [LARGE SCALE GENOMIC DNA]</scope>
    <source>
        <strain evidence="1 2">DSM 22418</strain>
    </source>
</reference>
<dbReference type="InterPro" id="IPR000944">
    <property type="entry name" value="Tscrpt_reg_Rrf2"/>
</dbReference>
<name>A0A1X7I249_9SPHI</name>
<dbReference type="RefSeq" id="WP_085471240.1">
    <property type="nucleotide sequence ID" value="NZ_CP038029.1"/>
</dbReference>
<dbReference type="PROSITE" id="PS51197">
    <property type="entry name" value="HTH_RRF2_2"/>
    <property type="match status" value="1"/>
</dbReference>
<dbReference type="OrthoDB" id="213028at2"/>
<dbReference type="Gene3D" id="1.10.10.10">
    <property type="entry name" value="Winged helix-like DNA-binding domain superfamily/Winged helix DNA-binding domain"/>
    <property type="match status" value="1"/>
</dbReference>
<protein>
    <submittedName>
        <fullName evidence="1">DNA-binding transcriptional regulator, IscR family</fullName>
    </submittedName>
</protein>
<dbReference type="GO" id="GO:0005829">
    <property type="term" value="C:cytosol"/>
    <property type="evidence" value="ECO:0007669"/>
    <property type="project" value="TreeGrafter"/>
</dbReference>
<dbReference type="InterPro" id="IPR036390">
    <property type="entry name" value="WH_DNA-bd_sf"/>
</dbReference>
<dbReference type="STRING" id="561061.SAMN05660862_0345"/>
<gene>
    <name evidence="1" type="ORF">SAMN05660862_0345</name>
</gene>
<keyword evidence="2" id="KW-1185">Reference proteome</keyword>
<accession>A0A1X7I249</accession>
<organism evidence="1 2">
    <name type="scientific">Sphingobacterium psychroaquaticum</name>
    <dbReference type="NCBI Taxonomy" id="561061"/>
    <lineage>
        <taxon>Bacteria</taxon>
        <taxon>Pseudomonadati</taxon>
        <taxon>Bacteroidota</taxon>
        <taxon>Sphingobacteriia</taxon>
        <taxon>Sphingobacteriales</taxon>
        <taxon>Sphingobacteriaceae</taxon>
        <taxon>Sphingobacterium</taxon>
    </lineage>
</organism>
<dbReference type="SUPFAM" id="SSF46785">
    <property type="entry name" value="Winged helix' DNA-binding domain"/>
    <property type="match status" value="1"/>
</dbReference>
<dbReference type="GO" id="GO:0003700">
    <property type="term" value="F:DNA-binding transcription factor activity"/>
    <property type="evidence" value="ECO:0007669"/>
    <property type="project" value="TreeGrafter"/>
</dbReference>
<keyword evidence="1" id="KW-0238">DNA-binding</keyword>
<dbReference type="Proteomes" id="UP000192980">
    <property type="component" value="Unassembled WGS sequence"/>
</dbReference>
<proteinExistence type="predicted"/>
<dbReference type="Pfam" id="PF02082">
    <property type="entry name" value="Rrf2"/>
    <property type="match status" value="1"/>
</dbReference>
<evidence type="ECO:0000313" key="2">
    <source>
        <dbReference type="Proteomes" id="UP000192980"/>
    </source>
</evidence>
<dbReference type="GO" id="GO:0003677">
    <property type="term" value="F:DNA binding"/>
    <property type="evidence" value="ECO:0007669"/>
    <property type="project" value="UniProtKB-KW"/>
</dbReference>
<dbReference type="AlphaFoldDB" id="A0A1X7I249"/>
<dbReference type="InterPro" id="IPR036388">
    <property type="entry name" value="WH-like_DNA-bd_sf"/>
</dbReference>
<dbReference type="PANTHER" id="PTHR33221:SF15">
    <property type="entry name" value="HTH-TYPE TRANSCRIPTIONAL REGULATOR YWGB-RELATED"/>
    <property type="match status" value="1"/>
</dbReference>
<sequence>MNNTRFATVIHILSLLDCNPEEWLSSEWIANSININAVIVRKELGMLQEQGLVISRKGKDGGSQLAKPSTVVMLSDIYALVKNAAILGKKNQNPNPKCPVGKEMNNKLDLLSTEMDALVMESLKNKSLADFSKQFR</sequence>
<evidence type="ECO:0000313" key="1">
    <source>
        <dbReference type="EMBL" id="SMG08063.1"/>
    </source>
</evidence>
<dbReference type="PANTHER" id="PTHR33221">
    <property type="entry name" value="WINGED HELIX-TURN-HELIX TRANSCRIPTIONAL REGULATOR, RRF2 FAMILY"/>
    <property type="match status" value="1"/>
</dbReference>